<reference evidence="1" key="1">
    <citation type="submission" date="2010-03" db="EMBL/GenBank/DDBJ databases">
        <title>Annotation of Blastomyces dermatitidis strain ATCC 18188.</title>
        <authorList>
            <consortium name="The Broad Institute Genome Sequencing Platform"/>
            <consortium name="Broad Institute Genome Sequencing Center for Infectious Disease."/>
            <person name="Cuomo C."/>
            <person name="Klein B."/>
            <person name="Sullivan T."/>
            <person name="Heitman J."/>
            <person name="Young S."/>
            <person name="Zeng Q."/>
            <person name="Gargeya S."/>
            <person name="Alvarado L."/>
            <person name="Berlin A.M."/>
            <person name="Chapman S.B."/>
            <person name="Chen Z."/>
            <person name="Freedman E."/>
            <person name="Gellesch M."/>
            <person name="Goldberg J."/>
            <person name="Griggs A."/>
            <person name="Gujja S."/>
            <person name="Heilman E."/>
            <person name="Heiman D."/>
            <person name="Howarth C."/>
            <person name="Mehta T."/>
            <person name="Neiman D."/>
            <person name="Pearson M."/>
            <person name="Roberts A."/>
            <person name="Saif S."/>
            <person name="Shea T."/>
            <person name="Shenoy N."/>
            <person name="Sisk P."/>
            <person name="Stolte C."/>
            <person name="Sykes S."/>
            <person name="White J."/>
            <person name="Yandava C."/>
            <person name="Haas B."/>
            <person name="Nusbaum C."/>
            <person name="Birren B."/>
        </authorList>
    </citation>
    <scope>NUCLEOTIDE SEQUENCE [LARGE SCALE GENOMIC DNA]</scope>
    <source>
        <strain evidence="1">ATCC 18188</strain>
    </source>
</reference>
<gene>
    <name evidence="1" type="ORF">BDDG_06549</name>
</gene>
<dbReference type="EMBL" id="GG749451">
    <property type="protein sequence ID" value="EGE83605.2"/>
    <property type="molecule type" value="Genomic_DNA"/>
</dbReference>
<dbReference type="Proteomes" id="UP000007802">
    <property type="component" value="Unassembled WGS sequence"/>
</dbReference>
<organism evidence="1">
    <name type="scientific">Ajellomyces dermatitidis (strain ATCC 18188 / CBS 674.68)</name>
    <name type="common">Blastomyces dermatitidis</name>
    <dbReference type="NCBI Taxonomy" id="653446"/>
    <lineage>
        <taxon>Eukaryota</taxon>
        <taxon>Fungi</taxon>
        <taxon>Dikarya</taxon>
        <taxon>Ascomycota</taxon>
        <taxon>Pezizomycotina</taxon>
        <taxon>Eurotiomycetes</taxon>
        <taxon>Eurotiomycetidae</taxon>
        <taxon>Onygenales</taxon>
        <taxon>Ajellomycetaceae</taxon>
        <taxon>Blastomyces</taxon>
    </lineage>
</organism>
<accession>F2TK42</accession>
<protein>
    <submittedName>
        <fullName evidence="1">Uncharacterized protein</fullName>
    </submittedName>
</protein>
<dbReference type="OrthoDB" id="10382555at2759"/>
<dbReference type="AlphaFoldDB" id="F2TK42"/>
<proteinExistence type="predicted"/>
<name>F2TK42_AJEDA</name>
<evidence type="ECO:0000313" key="1">
    <source>
        <dbReference type="EMBL" id="EGE83605.2"/>
    </source>
</evidence>
<dbReference type="HOGENOM" id="CLU_1460935_0_0_1"/>
<sequence length="93" mass="10539">MDVPDNGRTATEASLEMEESWTADTFHGNLIFSILVVDSRDLQDSENGLHVSLDSVEFRRISRARIYLGICMAISMRMEKVSTALRVEYKGVR</sequence>